<dbReference type="EMBL" id="JAAIUW010000011">
    <property type="protein sequence ID" value="KAF7810326.1"/>
    <property type="molecule type" value="Genomic_DNA"/>
</dbReference>
<proteinExistence type="predicted"/>
<gene>
    <name evidence="1" type="ORF">G2W53_037069</name>
</gene>
<sequence length="236" mass="26800">MEFDGEVVKFNAMKRPNEISSVCKVGVINPTVQESLELHQQGKLSNALSGSINHGCLEKSEENLDSDDVQEEVVYELETLKPKLGDPPSHDLNSSHTITSPLVMQESELKLKQLPSYLKYAFLEVQVKEEKLVRCLESEYKEAIAYVKDLSLSTCMQRNPLGVNYDSIQEVQRHLNPPRMEVFKKEFQKLLHTDMIYLDSDSKWVNQLKVTPNEIGTMVGNSELVDYVAPKSPDNE</sequence>
<evidence type="ECO:0000313" key="2">
    <source>
        <dbReference type="Proteomes" id="UP000634136"/>
    </source>
</evidence>
<name>A0A834SV49_9FABA</name>
<evidence type="ECO:0000313" key="1">
    <source>
        <dbReference type="EMBL" id="KAF7810326.1"/>
    </source>
</evidence>
<comment type="caution">
    <text evidence="1">The sequence shown here is derived from an EMBL/GenBank/DDBJ whole genome shotgun (WGS) entry which is preliminary data.</text>
</comment>
<keyword evidence="2" id="KW-1185">Reference proteome</keyword>
<organism evidence="1 2">
    <name type="scientific">Senna tora</name>
    <dbReference type="NCBI Taxonomy" id="362788"/>
    <lineage>
        <taxon>Eukaryota</taxon>
        <taxon>Viridiplantae</taxon>
        <taxon>Streptophyta</taxon>
        <taxon>Embryophyta</taxon>
        <taxon>Tracheophyta</taxon>
        <taxon>Spermatophyta</taxon>
        <taxon>Magnoliopsida</taxon>
        <taxon>eudicotyledons</taxon>
        <taxon>Gunneridae</taxon>
        <taxon>Pentapetalae</taxon>
        <taxon>rosids</taxon>
        <taxon>fabids</taxon>
        <taxon>Fabales</taxon>
        <taxon>Fabaceae</taxon>
        <taxon>Caesalpinioideae</taxon>
        <taxon>Cassia clade</taxon>
        <taxon>Senna</taxon>
    </lineage>
</organism>
<protein>
    <submittedName>
        <fullName evidence="1">Uncharacterized protein</fullName>
    </submittedName>
</protein>
<reference evidence="1" key="1">
    <citation type="submission" date="2020-09" db="EMBL/GenBank/DDBJ databases">
        <title>Genome-Enabled Discovery of Anthraquinone Biosynthesis in Senna tora.</title>
        <authorList>
            <person name="Kang S.-H."/>
            <person name="Pandey R.P."/>
            <person name="Lee C.-M."/>
            <person name="Sim J.-S."/>
            <person name="Jeong J.-T."/>
            <person name="Choi B.-S."/>
            <person name="Jung M."/>
            <person name="Ginzburg D."/>
            <person name="Zhao K."/>
            <person name="Won S.Y."/>
            <person name="Oh T.-J."/>
            <person name="Yu Y."/>
            <person name="Kim N.-H."/>
            <person name="Lee O.R."/>
            <person name="Lee T.-H."/>
            <person name="Bashyal P."/>
            <person name="Kim T.-S."/>
            <person name="Lee W.-H."/>
            <person name="Kawkins C."/>
            <person name="Kim C.-K."/>
            <person name="Kim J.S."/>
            <person name="Ahn B.O."/>
            <person name="Rhee S.Y."/>
            <person name="Sohng J.K."/>
        </authorList>
    </citation>
    <scope>NUCLEOTIDE SEQUENCE</scope>
    <source>
        <tissue evidence="1">Leaf</tissue>
    </source>
</reference>
<dbReference type="Proteomes" id="UP000634136">
    <property type="component" value="Unassembled WGS sequence"/>
</dbReference>
<dbReference type="AlphaFoldDB" id="A0A834SV49"/>
<accession>A0A834SV49</accession>
<dbReference type="OrthoDB" id="1929490at2759"/>